<dbReference type="OrthoDB" id="5337216at2"/>
<protein>
    <submittedName>
        <fullName evidence="2">AraC family transcriptional regulator</fullName>
    </submittedName>
</protein>
<evidence type="ECO:0000313" key="3">
    <source>
        <dbReference type="Proteomes" id="UP000265801"/>
    </source>
</evidence>
<accession>A0A3A1R8W8</accession>
<sequence length="159" mass="18396">MKIELKELPQYNVAFIRQTGSYFGPQEHWGELINWAVSNGLYPPEQSFIGISLDNPDLVNSENCRHDACVTIPEGFNMEEHKEMKFKKVDGGKYAAFAYYDTPESMNSAYQFMFSQWLPNSEYEADYGRQNLEFNLNNPSEDPEGKCRVDLYIPVKGRE</sequence>
<evidence type="ECO:0000313" key="2">
    <source>
        <dbReference type="EMBL" id="RIW38352.1"/>
    </source>
</evidence>
<dbReference type="InterPro" id="IPR050908">
    <property type="entry name" value="SmbC-like"/>
</dbReference>
<dbReference type="EMBL" id="QXIR01000002">
    <property type="protein sequence ID" value="RIW38352.1"/>
    <property type="molecule type" value="Genomic_DNA"/>
</dbReference>
<dbReference type="InterPro" id="IPR010499">
    <property type="entry name" value="AraC_E-bd"/>
</dbReference>
<dbReference type="InterPro" id="IPR029442">
    <property type="entry name" value="GyrI-like"/>
</dbReference>
<dbReference type="RefSeq" id="WP_119545250.1">
    <property type="nucleotide sequence ID" value="NZ_QXIR01000002.1"/>
</dbReference>
<dbReference type="SUPFAM" id="SSF55136">
    <property type="entry name" value="Probable bacterial effector-binding domain"/>
    <property type="match status" value="1"/>
</dbReference>
<dbReference type="PANTHER" id="PTHR40055:SF1">
    <property type="entry name" value="TRANSCRIPTIONAL REGULATOR YGIV-RELATED"/>
    <property type="match status" value="1"/>
</dbReference>
<feature type="domain" description="AraC effector-binding" evidence="1">
    <location>
        <begin position="1"/>
        <end position="156"/>
    </location>
</feature>
<dbReference type="Proteomes" id="UP000265801">
    <property type="component" value="Unassembled WGS sequence"/>
</dbReference>
<proteinExistence type="predicted"/>
<gene>
    <name evidence="2" type="ORF">D3H55_02080</name>
</gene>
<keyword evidence="3" id="KW-1185">Reference proteome</keyword>
<dbReference type="AlphaFoldDB" id="A0A3A1R8W8"/>
<dbReference type="Pfam" id="PF06445">
    <property type="entry name" value="GyrI-like"/>
    <property type="match status" value="1"/>
</dbReference>
<dbReference type="SMART" id="SM00871">
    <property type="entry name" value="AraC_E_bind"/>
    <property type="match status" value="1"/>
</dbReference>
<dbReference type="InterPro" id="IPR011256">
    <property type="entry name" value="Reg_factor_effector_dom_sf"/>
</dbReference>
<comment type="caution">
    <text evidence="2">The sequence shown here is derived from an EMBL/GenBank/DDBJ whole genome shotgun (WGS) entry which is preliminary data.</text>
</comment>
<dbReference type="PANTHER" id="PTHR40055">
    <property type="entry name" value="TRANSCRIPTIONAL REGULATOR YGIV-RELATED"/>
    <property type="match status" value="1"/>
</dbReference>
<name>A0A3A1R8W8_9BACI</name>
<dbReference type="Gene3D" id="3.20.80.10">
    <property type="entry name" value="Regulatory factor, effector binding domain"/>
    <property type="match status" value="1"/>
</dbReference>
<evidence type="ECO:0000259" key="1">
    <source>
        <dbReference type="SMART" id="SM00871"/>
    </source>
</evidence>
<organism evidence="2 3">
    <name type="scientific">Bacillus salacetis</name>
    <dbReference type="NCBI Taxonomy" id="2315464"/>
    <lineage>
        <taxon>Bacteria</taxon>
        <taxon>Bacillati</taxon>
        <taxon>Bacillota</taxon>
        <taxon>Bacilli</taxon>
        <taxon>Bacillales</taxon>
        <taxon>Bacillaceae</taxon>
        <taxon>Bacillus</taxon>
    </lineage>
</organism>
<reference evidence="2 3" key="1">
    <citation type="submission" date="2018-09" db="EMBL/GenBank/DDBJ databases">
        <title>Bacillus saliacetes sp. nov., isolated from Thai shrimp paste (Ka-pi).</title>
        <authorList>
            <person name="Daroonpunt R."/>
            <person name="Tanasupawat S."/>
            <person name="Yiamsombut S."/>
        </authorList>
    </citation>
    <scope>NUCLEOTIDE SEQUENCE [LARGE SCALE GENOMIC DNA]</scope>
    <source>
        <strain evidence="2 3">SKP7-4</strain>
    </source>
</reference>